<dbReference type="InterPro" id="IPR010310">
    <property type="entry name" value="T7SS_ESAT-6-like"/>
</dbReference>
<dbReference type="AlphaFoldDB" id="A0A0F0KJ88"/>
<dbReference type="InterPro" id="IPR036689">
    <property type="entry name" value="ESAT-6-like_sf"/>
</dbReference>
<accession>A0A0F0KJ88</accession>
<dbReference type="SUPFAM" id="SSF140453">
    <property type="entry name" value="EsxAB dimer-like"/>
    <property type="match status" value="1"/>
</dbReference>
<sequence length="96" mass="10507">MSGNGYKMQFGAVDTAGADLVRGANNIDNKLSQMEDALKPLQADWTGSASEAYIQAKAKWNAALTEMKALLNDIGRQVSQDSQDGQANENRNMNRW</sequence>
<dbReference type="GeneID" id="94443268"/>
<comment type="caution">
    <text evidence="3">The sequence shown here is derived from an EMBL/GenBank/DDBJ whole genome shotgun (WGS) entry which is preliminary data.</text>
</comment>
<dbReference type="Proteomes" id="UP000033572">
    <property type="component" value="Unassembled WGS sequence"/>
</dbReference>
<proteinExistence type="inferred from homology"/>
<protein>
    <recommendedName>
        <fullName evidence="1">ESAT-6-like protein</fullName>
    </recommendedName>
</protein>
<evidence type="ECO:0000256" key="2">
    <source>
        <dbReference type="SAM" id="MobiDB-lite"/>
    </source>
</evidence>
<feature type="region of interest" description="Disordered" evidence="2">
    <location>
        <begin position="77"/>
        <end position="96"/>
    </location>
</feature>
<name>A0A0F0KJ88_9MICO</name>
<dbReference type="Gene3D" id="1.10.287.1060">
    <property type="entry name" value="ESAT-6-like"/>
    <property type="match status" value="1"/>
</dbReference>
<dbReference type="NCBIfam" id="TIGR03930">
    <property type="entry name" value="WXG100_ESAT6"/>
    <property type="match status" value="1"/>
</dbReference>
<dbReference type="KEGG" id="mfol:DXT68_02605"/>
<reference evidence="3 4" key="1">
    <citation type="submission" date="2015-02" db="EMBL/GenBank/DDBJ databases">
        <title>Draft genome sequences of ten Microbacterium spp. with emphasis on heavy metal contaminated environments.</title>
        <authorList>
            <person name="Corretto E."/>
        </authorList>
    </citation>
    <scope>NUCLEOTIDE SEQUENCE [LARGE SCALE GENOMIC DNA]</scope>
    <source>
        <strain evidence="3 4">DSM 12966</strain>
    </source>
</reference>
<gene>
    <name evidence="3" type="primary">esxA</name>
    <name evidence="3" type="ORF">RN50_02606</name>
</gene>
<dbReference type="PATRIC" id="fig|104336.4.peg.2651"/>
<dbReference type="RefSeq" id="WP_045254914.1">
    <property type="nucleotide sequence ID" value="NZ_CAKKLS010000055.1"/>
</dbReference>
<comment type="similarity">
    <text evidence="1">Belongs to the WXG100 family.</text>
</comment>
<evidence type="ECO:0000313" key="3">
    <source>
        <dbReference type="EMBL" id="KJL19321.1"/>
    </source>
</evidence>
<organism evidence="3 4">
    <name type="scientific">Microbacterium foliorum</name>
    <dbReference type="NCBI Taxonomy" id="104336"/>
    <lineage>
        <taxon>Bacteria</taxon>
        <taxon>Bacillati</taxon>
        <taxon>Actinomycetota</taxon>
        <taxon>Actinomycetes</taxon>
        <taxon>Micrococcales</taxon>
        <taxon>Microbacteriaceae</taxon>
        <taxon>Microbacterium</taxon>
    </lineage>
</organism>
<dbReference type="Pfam" id="PF06013">
    <property type="entry name" value="WXG100"/>
    <property type="match status" value="1"/>
</dbReference>
<keyword evidence="4" id="KW-1185">Reference proteome</keyword>
<evidence type="ECO:0000313" key="4">
    <source>
        <dbReference type="Proteomes" id="UP000033572"/>
    </source>
</evidence>
<evidence type="ECO:0000256" key="1">
    <source>
        <dbReference type="RuleBase" id="RU362001"/>
    </source>
</evidence>
<dbReference type="EMBL" id="JYIU01000045">
    <property type="protein sequence ID" value="KJL19321.1"/>
    <property type="molecule type" value="Genomic_DNA"/>
</dbReference>